<accession>A0ABV9JH74</accession>
<evidence type="ECO:0000256" key="1">
    <source>
        <dbReference type="ARBA" id="ARBA00023015"/>
    </source>
</evidence>
<keyword evidence="2 3" id="KW-0804">Transcription</keyword>
<dbReference type="Gene3D" id="1.20.120.1370">
    <property type="entry name" value="Regulator of RNA polymerase sigma(70) subunit, domain 4"/>
    <property type="match status" value="1"/>
</dbReference>
<gene>
    <name evidence="4" type="primary">rsd</name>
    <name evidence="4" type="ORF">ACFO3I_02015</name>
</gene>
<dbReference type="InterPro" id="IPR038309">
    <property type="entry name" value="Rsd/AlgQ_sf"/>
</dbReference>
<dbReference type="PIRSF" id="PIRSF016548">
    <property type="entry name" value="Rsd_AlgQ"/>
    <property type="match status" value="1"/>
</dbReference>
<evidence type="ECO:0000256" key="2">
    <source>
        <dbReference type="ARBA" id="ARBA00023163"/>
    </source>
</evidence>
<evidence type="ECO:0000256" key="3">
    <source>
        <dbReference type="RuleBase" id="RU004409"/>
    </source>
</evidence>
<sequence>MFTRLETAQQKWGGRLTAIDSWLDDRQQLIVSYCQLAALPPFDKKSQQSLPATTEVQSFCQKLMDYLSAGHFEMYERIVSECAVNGHDSRKLADSLTPKISASTDVALEFNDKYAEVADEQWTASFDQDLSELGQVLVERFEFEDQLIQTLHNKHSDAVSA</sequence>
<dbReference type="RefSeq" id="WP_377331343.1">
    <property type="nucleotide sequence ID" value="NZ_JBHSGB010000002.1"/>
</dbReference>
<evidence type="ECO:0000313" key="4">
    <source>
        <dbReference type="EMBL" id="MFC4653793.1"/>
    </source>
</evidence>
<reference evidence="5" key="1">
    <citation type="journal article" date="2019" name="Int. J. Syst. Evol. Microbiol.">
        <title>The Global Catalogue of Microorganisms (GCM) 10K type strain sequencing project: providing services to taxonomists for standard genome sequencing and annotation.</title>
        <authorList>
            <consortium name="The Broad Institute Genomics Platform"/>
            <consortium name="The Broad Institute Genome Sequencing Center for Infectious Disease"/>
            <person name="Wu L."/>
            <person name="Ma J."/>
        </authorList>
    </citation>
    <scope>NUCLEOTIDE SEQUENCE [LARGE SCALE GENOMIC DNA]</scope>
    <source>
        <strain evidence="5">DT28</strain>
    </source>
</reference>
<protein>
    <submittedName>
        <fullName evidence="4">Sigma D regulator</fullName>
    </submittedName>
</protein>
<dbReference type="InterPro" id="IPR007448">
    <property type="entry name" value="Sigma70_reg_Rsd_AlgQ"/>
</dbReference>
<proteinExistence type="inferred from homology"/>
<comment type="similarity">
    <text evidence="3">Belongs to the Rsd/AlgQ family.</text>
</comment>
<dbReference type="NCBIfam" id="NF008723">
    <property type="entry name" value="PRK11718.1"/>
    <property type="match status" value="1"/>
</dbReference>
<keyword evidence="1 3" id="KW-0805">Transcription regulation</keyword>
<organism evidence="4 5">
    <name type="scientific">Rheinheimera marina</name>
    <dbReference type="NCBI Taxonomy" id="1774958"/>
    <lineage>
        <taxon>Bacteria</taxon>
        <taxon>Pseudomonadati</taxon>
        <taxon>Pseudomonadota</taxon>
        <taxon>Gammaproteobacteria</taxon>
        <taxon>Chromatiales</taxon>
        <taxon>Chromatiaceae</taxon>
        <taxon>Rheinheimera</taxon>
    </lineage>
</organism>
<dbReference type="EMBL" id="JBHSGB010000002">
    <property type="protein sequence ID" value="MFC4653793.1"/>
    <property type="molecule type" value="Genomic_DNA"/>
</dbReference>
<keyword evidence="5" id="KW-1185">Reference proteome</keyword>
<dbReference type="Pfam" id="PF04353">
    <property type="entry name" value="Rsd_AlgQ"/>
    <property type="match status" value="1"/>
</dbReference>
<name>A0ABV9JH74_9GAMM</name>
<evidence type="ECO:0000313" key="5">
    <source>
        <dbReference type="Proteomes" id="UP001595962"/>
    </source>
</evidence>
<comment type="caution">
    <text evidence="4">The sequence shown here is derived from an EMBL/GenBank/DDBJ whole genome shotgun (WGS) entry which is preliminary data.</text>
</comment>
<dbReference type="Proteomes" id="UP001595962">
    <property type="component" value="Unassembled WGS sequence"/>
</dbReference>